<dbReference type="PANTHER" id="PTHR23322">
    <property type="entry name" value="FAS-ASSOCIATED PROTEIN"/>
    <property type="match status" value="1"/>
</dbReference>
<dbReference type="Gene3D" id="1.10.8.10">
    <property type="entry name" value="DNA helicase RuvA subunit, C-terminal domain"/>
    <property type="match status" value="1"/>
</dbReference>
<dbReference type="CDD" id="cd02958">
    <property type="entry name" value="UAS"/>
    <property type="match status" value="1"/>
</dbReference>
<dbReference type="SUPFAM" id="SSF46934">
    <property type="entry name" value="UBA-like"/>
    <property type="match status" value="1"/>
</dbReference>
<protein>
    <recommendedName>
        <fullName evidence="1">UAS domain-containing protein</fullName>
    </recommendedName>
</protein>
<proteinExistence type="predicted"/>
<dbReference type="SUPFAM" id="SSF52833">
    <property type="entry name" value="Thioredoxin-like"/>
    <property type="match status" value="1"/>
</dbReference>
<evidence type="ECO:0000313" key="2">
    <source>
        <dbReference type="EMBL" id="GAX84234.1"/>
    </source>
</evidence>
<gene>
    <name evidence="2" type="ORF">CEUSTIGMA_g11657.t1</name>
</gene>
<dbReference type="GO" id="GO:0005634">
    <property type="term" value="C:nucleus"/>
    <property type="evidence" value="ECO:0007669"/>
    <property type="project" value="TreeGrafter"/>
</dbReference>
<dbReference type="GO" id="GO:0043161">
    <property type="term" value="P:proteasome-mediated ubiquitin-dependent protein catabolic process"/>
    <property type="evidence" value="ECO:0007669"/>
    <property type="project" value="TreeGrafter"/>
</dbReference>
<dbReference type="InterPro" id="IPR036249">
    <property type="entry name" value="Thioredoxin-like_sf"/>
</dbReference>
<accession>A0A250XMB8</accession>
<dbReference type="Proteomes" id="UP000232323">
    <property type="component" value="Unassembled WGS sequence"/>
</dbReference>
<organism evidence="2 3">
    <name type="scientific">Chlamydomonas eustigma</name>
    <dbReference type="NCBI Taxonomy" id="1157962"/>
    <lineage>
        <taxon>Eukaryota</taxon>
        <taxon>Viridiplantae</taxon>
        <taxon>Chlorophyta</taxon>
        <taxon>core chlorophytes</taxon>
        <taxon>Chlorophyceae</taxon>
        <taxon>CS clade</taxon>
        <taxon>Chlamydomonadales</taxon>
        <taxon>Chlamydomonadaceae</taxon>
        <taxon>Chlamydomonas</taxon>
    </lineage>
</organism>
<dbReference type="Gene3D" id="3.40.30.10">
    <property type="entry name" value="Glutaredoxin"/>
    <property type="match status" value="1"/>
</dbReference>
<evidence type="ECO:0000259" key="1">
    <source>
        <dbReference type="SMART" id="SM00594"/>
    </source>
</evidence>
<dbReference type="InterPro" id="IPR009060">
    <property type="entry name" value="UBA-like_sf"/>
</dbReference>
<dbReference type="Pfam" id="PF13899">
    <property type="entry name" value="Thioredoxin_7"/>
    <property type="match status" value="1"/>
</dbReference>
<name>A0A250XMB8_9CHLO</name>
<evidence type="ECO:0000313" key="3">
    <source>
        <dbReference type="Proteomes" id="UP000232323"/>
    </source>
</evidence>
<sequence length="268" mass="29837">MDVDESETLSNFLAITGGDEAQGLSLLQACDWRLQDAVDLFFASNEAPGPQGSAPMPSKVGKMPLPLDEEGVRAPLPTKVERLYDPQHGHASSMPYRVALQQSKDTQHVDVFREFKSASPLHGGELGGAGSSNSLSLLFKPPEELLFGGTFDLAKMRARQDGKWLLLNIQSSSEFDSHRLNRDTWSHESLKEMIKGMFLFVQRDNRTPEGQSLCTMYNVFDLPSILLVDPVTGAKILDRQALIIFTLTIFRPASCCTFDFTCFMTWRT</sequence>
<dbReference type="EMBL" id="BEGY01000119">
    <property type="protein sequence ID" value="GAX84234.1"/>
    <property type="molecule type" value="Genomic_DNA"/>
</dbReference>
<reference evidence="2 3" key="1">
    <citation type="submission" date="2017-08" db="EMBL/GenBank/DDBJ databases">
        <title>Acidophilic green algal genome provides insights into adaptation to an acidic environment.</title>
        <authorList>
            <person name="Hirooka S."/>
            <person name="Hirose Y."/>
            <person name="Kanesaki Y."/>
            <person name="Higuchi S."/>
            <person name="Fujiwara T."/>
            <person name="Onuma R."/>
            <person name="Era A."/>
            <person name="Ohbayashi R."/>
            <person name="Uzuka A."/>
            <person name="Nozaki H."/>
            <person name="Yoshikawa H."/>
            <person name="Miyagishima S.Y."/>
        </authorList>
    </citation>
    <scope>NUCLEOTIDE SEQUENCE [LARGE SCALE GENOMIC DNA]</scope>
    <source>
        <strain evidence="2 3">NIES-2499</strain>
    </source>
</reference>
<keyword evidence="3" id="KW-1185">Reference proteome</keyword>
<dbReference type="InterPro" id="IPR006577">
    <property type="entry name" value="UAS"/>
</dbReference>
<dbReference type="PANTHER" id="PTHR23322:SF6">
    <property type="entry name" value="UBX DOMAIN-CONTAINING PROTEIN 7"/>
    <property type="match status" value="1"/>
</dbReference>
<dbReference type="Pfam" id="PF14555">
    <property type="entry name" value="UBA_4"/>
    <property type="match status" value="1"/>
</dbReference>
<dbReference type="SMART" id="SM00594">
    <property type="entry name" value="UAS"/>
    <property type="match status" value="1"/>
</dbReference>
<dbReference type="OrthoDB" id="270602at2759"/>
<comment type="caution">
    <text evidence="2">The sequence shown here is derived from an EMBL/GenBank/DDBJ whole genome shotgun (WGS) entry which is preliminary data.</text>
</comment>
<dbReference type="InterPro" id="IPR050730">
    <property type="entry name" value="UBX_domain-protein"/>
</dbReference>
<dbReference type="GO" id="GO:0043130">
    <property type="term" value="F:ubiquitin binding"/>
    <property type="evidence" value="ECO:0007669"/>
    <property type="project" value="TreeGrafter"/>
</dbReference>
<feature type="domain" description="UAS" evidence="1">
    <location>
        <begin position="134"/>
        <end position="248"/>
    </location>
</feature>
<dbReference type="AlphaFoldDB" id="A0A250XMB8"/>
<dbReference type="STRING" id="1157962.A0A250XMB8"/>
<dbReference type="CDD" id="cd14273">
    <property type="entry name" value="UBA_TAP-C_like"/>
    <property type="match status" value="1"/>
</dbReference>